<feature type="region of interest" description="Disordered" evidence="3">
    <location>
        <begin position="1"/>
        <end position="26"/>
    </location>
</feature>
<feature type="DNA-binding region" description="H-T-H motif" evidence="2">
    <location>
        <begin position="49"/>
        <end position="68"/>
    </location>
</feature>
<keyword evidence="1 2" id="KW-0238">DNA-binding</keyword>
<dbReference type="PANTHER" id="PTHR30055:SF226">
    <property type="entry name" value="HTH-TYPE TRANSCRIPTIONAL REGULATOR PKSA"/>
    <property type="match status" value="1"/>
</dbReference>
<dbReference type="RefSeq" id="WP_134524937.1">
    <property type="nucleotide sequence ID" value="NZ_SOHH01000112.1"/>
</dbReference>
<dbReference type="InterPro" id="IPR009057">
    <property type="entry name" value="Homeodomain-like_sf"/>
</dbReference>
<dbReference type="InterPro" id="IPR050109">
    <property type="entry name" value="HTH-type_TetR-like_transc_reg"/>
</dbReference>
<dbReference type="Gene3D" id="1.10.357.10">
    <property type="entry name" value="Tetracycline Repressor, domain 2"/>
    <property type="match status" value="1"/>
</dbReference>
<evidence type="ECO:0000313" key="6">
    <source>
        <dbReference type="Proteomes" id="UP000298313"/>
    </source>
</evidence>
<dbReference type="Pfam" id="PF00440">
    <property type="entry name" value="TetR_N"/>
    <property type="match status" value="1"/>
</dbReference>
<evidence type="ECO:0000313" key="5">
    <source>
        <dbReference type="EMBL" id="TFD72046.1"/>
    </source>
</evidence>
<reference evidence="5 6" key="1">
    <citation type="submission" date="2019-03" db="EMBL/GenBank/DDBJ databases">
        <title>Genomics of glacier-inhabiting Cryobacterium strains.</title>
        <authorList>
            <person name="Liu Q."/>
            <person name="Xin Y.-H."/>
        </authorList>
    </citation>
    <scope>NUCLEOTIDE SEQUENCE [LARGE SCALE GENOMIC DNA]</scope>
    <source>
        <strain evidence="5 6">Hh4</strain>
    </source>
</reference>
<dbReference type="AlphaFoldDB" id="A0A4R9AX24"/>
<sequence length="257" mass="28312">MTVPPRNHPSSDEASGTAPAPARQRSLTRVEVADVAVRLFRERGYEATSATEIAEAAGVSRSTFFRQFRSKDDVIFADHDELLGQIARHFELPHADPWLAVCDAATMVFERFRERLEVVRIRDLVVRETPALRDRETVMVIRYERMFASYLRSSLPAVPALAAIRFAAAVTATHNYELRRLIRTSADHARSDDLPSELAAELAGVRLMFRPDGRPPAGPAGPARDLAVAVFPASMDPGDVARAVEERLRGAAGTPVT</sequence>
<evidence type="ECO:0000256" key="1">
    <source>
        <dbReference type="ARBA" id="ARBA00023125"/>
    </source>
</evidence>
<dbReference type="PROSITE" id="PS50977">
    <property type="entry name" value="HTH_TETR_2"/>
    <property type="match status" value="1"/>
</dbReference>
<evidence type="ECO:0000259" key="4">
    <source>
        <dbReference type="PROSITE" id="PS50977"/>
    </source>
</evidence>
<gene>
    <name evidence="5" type="ORF">E3T48_15585</name>
</gene>
<keyword evidence="6" id="KW-1185">Reference proteome</keyword>
<comment type="caution">
    <text evidence="5">The sequence shown here is derived from an EMBL/GenBank/DDBJ whole genome shotgun (WGS) entry which is preliminary data.</text>
</comment>
<accession>A0A4R9AX24</accession>
<name>A0A4R9AX24_9MICO</name>
<evidence type="ECO:0000256" key="2">
    <source>
        <dbReference type="PROSITE-ProRule" id="PRU00335"/>
    </source>
</evidence>
<dbReference type="PRINTS" id="PR00455">
    <property type="entry name" value="HTHTETR"/>
</dbReference>
<dbReference type="EMBL" id="SOHH01000112">
    <property type="protein sequence ID" value="TFD72046.1"/>
    <property type="molecule type" value="Genomic_DNA"/>
</dbReference>
<evidence type="ECO:0000256" key="3">
    <source>
        <dbReference type="SAM" id="MobiDB-lite"/>
    </source>
</evidence>
<dbReference type="PANTHER" id="PTHR30055">
    <property type="entry name" value="HTH-TYPE TRANSCRIPTIONAL REGULATOR RUTR"/>
    <property type="match status" value="1"/>
</dbReference>
<dbReference type="OrthoDB" id="3235020at2"/>
<dbReference type="InterPro" id="IPR001647">
    <property type="entry name" value="HTH_TetR"/>
</dbReference>
<organism evidence="5 6">
    <name type="scientific">Cryobacterium fucosi</name>
    <dbReference type="NCBI Taxonomy" id="1259157"/>
    <lineage>
        <taxon>Bacteria</taxon>
        <taxon>Bacillati</taxon>
        <taxon>Actinomycetota</taxon>
        <taxon>Actinomycetes</taxon>
        <taxon>Micrococcales</taxon>
        <taxon>Microbacteriaceae</taxon>
        <taxon>Cryobacterium</taxon>
    </lineage>
</organism>
<feature type="domain" description="HTH tetR-type" evidence="4">
    <location>
        <begin position="26"/>
        <end position="86"/>
    </location>
</feature>
<dbReference type="GO" id="GO:0003700">
    <property type="term" value="F:DNA-binding transcription factor activity"/>
    <property type="evidence" value="ECO:0007669"/>
    <property type="project" value="TreeGrafter"/>
</dbReference>
<protein>
    <submittedName>
        <fullName evidence="5">TetR family transcriptional regulator</fullName>
    </submittedName>
</protein>
<dbReference type="GO" id="GO:0000976">
    <property type="term" value="F:transcription cis-regulatory region binding"/>
    <property type="evidence" value="ECO:0007669"/>
    <property type="project" value="TreeGrafter"/>
</dbReference>
<dbReference type="SUPFAM" id="SSF46689">
    <property type="entry name" value="Homeodomain-like"/>
    <property type="match status" value="1"/>
</dbReference>
<dbReference type="Proteomes" id="UP000298313">
    <property type="component" value="Unassembled WGS sequence"/>
</dbReference>
<proteinExistence type="predicted"/>